<evidence type="ECO:0000313" key="2">
    <source>
        <dbReference type="Proteomes" id="UP000269883"/>
    </source>
</evidence>
<dbReference type="KEGG" id="dfl:DFE_0094"/>
<dbReference type="EMBL" id="AP017378">
    <property type="protein sequence ID" value="BBD06820.1"/>
    <property type="molecule type" value="Genomic_DNA"/>
</dbReference>
<protein>
    <recommendedName>
        <fullName evidence="3">HD/PDEase domain-containing protein</fullName>
    </recommendedName>
</protein>
<proteinExistence type="predicted"/>
<dbReference type="SUPFAM" id="SSF109604">
    <property type="entry name" value="HD-domain/PDEase-like"/>
    <property type="match status" value="1"/>
</dbReference>
<reference evidence="1 2" key="1">
    <citation type="journal article" date="2018" name="Sci. Adv.">
        <title>Multi-heme cytochromes provide a pathway for survival in energy-limited environments.</title>
        <authorList>
            <person name="Deng X."/>
            <person name="Dohmae N."/>
            <person name="Nealson K.H."/>
            <person name="Hashimoto K."/>
            <person name="Okamoto A."/>
        </authorList>
    </citation>
    <scope>NUCLEOTIDE SEQUENCE [LARGE SCALE GENOMIC DNA]</scope>
    <source>
        <strain evidence="1 2">IS5</strain>
    </source>
</reference>
<evidence type="ECO:0000313" key="1">
    <source>
        <dbReference type="EMBL" id="BBD06820.1"/>
    </source>
</evidence>
<organism evidence="1 2">
    <name type="scientific">Desulfovibrio ferrophilus</name>
    <dbReference type="NCBI Taxonomy" id="241368"/>
    <lineage>
        <taxon>Bacteria</taxon>
        <taxon>Pseudomonadati</taxon>
        <taxon>Thermodesulfobacteriota</taxon>
        <taxon>Desulfovibrionia</taxon>
        <taxon>Desulfovibrionales</taxon>
        <taxon>Desulfovibrionaceae</taxon>
        <taxon>Desulfovibrio</taxon>
    </lineage>
</organism>
<gene>
    <name evidence="1" type="ORF">DFE_0094</name>
</gene>
<evidence type="ECO:0008006" key="3">
    <source>
        <dbReference type="Google" id="ProtNLM"/>
    </source>
</evidence>
<keyword evidence="2" id="KW-1185">Reference proteome</keyword>
<dbReference type="Proteomes" id="UP000269883">
    <property type="component" value="Chromosome"/>
</dbReference>
<dbReference type="AlphaFoldDB" id="A0A2Z6AUC6"/>
<name>A0A2Z6AUC6_9BACT</name>
<dbReference type="Gene3D" id="1.10.3210.10">
    <property type="entry name" value="Hypothetical protein af1432"/>
    <property type="match status" value="1"/>
</dbReference>
<accession>A0A2Z6AUC6</accession>
<sequence length="317" mass="36087">MGMHQEQYVNLDIPQLYDFVNPAYPDNVLSEILVLASDLDLIEATRIIPAIHHDIVDLFEGRFEGYRGSNTKYHDLEHTLSVVLCTARLLHGCATDCGHRQLRPFLLGIISAYYHDVGLIQTKDDTLGTGAKYTVGHEDRSIAFMREHLSKAGLSEQDLTDISDMIRCTILSASPDAIEFSSEQVAHVARIMGSADLLAQLADRNYLEKLLLLFKEFEEAKLPGYTSELELLHKTEAFYTHVAKPRLDGPLGNMQRFMIRHFNRRWETNHDLYAEAIERNMEHLAMVLKACGDSYDCLLKKLNRAGIAELERLRLEK</sequence>